<feature type="domain" description="Orotidine 5'-phosphate decarboxylase" evidence="8">
    <location>
        <begin position="2"/>
        <end position="200"/>
    </location>
</feature>
<dbReference type="GO" id="GO:0043801">
    <property type="term" value="F:hexulose-6-phosphate synthase activity"/>
    <property type="evidence" value="ECO:0007669"/>
    <property type="project" value="UniProtKB-EC"/>
</dbReference>
<name>A0ABZ2NJ19_9BACI</name>
<dbReference type="SUPFAM" id="SSF51366">
    <property type="entry name" value="Ribulose-phoshate binding barrel"/>
    <property type="match status" value="1"/>
</dbReference>
<dbReference type="InterPro" id="IPR001754">
    <property type="entry name" value="OMPdeCOase_dom"/>
</dbReference>
<comment type="catalytic activity">
    <reaction evidence="1">
        <text>D-ribulose 5-phosphate + formaldehyde = D-arabino-hex-3-ulose 6-phosphate</text>
        <dbReference type="Rhea" id="RHEA:25201"/>
        <dbReference type="ChEBI" id="CHEBI:16842"/>
        <dbReference type="ChEBI" id="CHEBI:58121"/>
        <dbReference type="ChEBI" id="CHEBI:58542"/>
        <dbReference type="EC" id="4.1.2.43"/>
    </reaction>
</comment>
<organism evidence="9 10">
    <name type="scientific">Metabacillus sediminis</name>
    <dbReference type="NCBI Taxonomy" id="3117746"/>
    <lineage>
        <taxon>Bacteria</taxon>
        <taxon>Bacillati</taxon>
        <taxon>Bacillota</taxon>
        <taxon>Bacilli</taxon>
        <taxon>Bacillales</taxon>
        <taxon>Bacillaceae</taxon>
        <taxon>Metabacillus</taxon>
    </lineage>
</organism>
<protein>
    <recommendedName>
        <fullName evidence="4">3-hexulose-6-phosphate synthase</fullName>
        <ecNumber evidence="4">4.1.2.43</ecNumber>
    </recommendedName>
</protein>
<keyword evidence="7" id="KW-0119">Carbohydrate metabolism</keyword>
<dbReference type="InterPro" id="IPR013785">
    <property type="entry name" value="Aldolase_TIM"/>
</dbReference>
<evidence type="ECO:0000256" key="4">
    <source>
        <dbReference type="ARBA" id="ARBA00012890"/>
    </source>
</evidence>
<accession>A0ABZ2NJ19</accession>
<keyword evidence="6 9" id="KW-0456">Lyase</keyword>
<dbReference type="Pfam" id="PF00215">
    <property type="entry name" value="OMPdecase"/>
    <property type="match status" value="1"/>
</dbReference>
<dbReference type="Gene3D" id="3.20.20.70">
    <property type="entry name" value="Aldolase class I"/>
    <property type="match status" value="1"/>
</dbReference>
<evidence type="ECO:0000313" key="10">
    <source>
        <dbReference type="Proteomes" id="UP001377337"/>
    </source>
</evidence>
<dbReference type="Proteomes" id="UP001377337">
    <property type="component" value="Chromosome"/>
</dbReference>
<comment type="similarity">
    <text evidence="3">Belongs to the HPS/KGPDC family. HPS subfamily.</text>
</comment>
<dbReference type="InterPro" id="IPR011060">
    <property type="entry name" value="RibuloseP-bd_barrel"/>
</dbReference>
<dbReference type="PANTHER" id="PTHR35039:SF3">
    <property type="entry name" value="3-KETO-L-GULONATE-6-PHOSPHATE DECARBOXYLASE SGBH-RELATED"/>
    <property type="match status" value="1"/>
</dbReference>
<evidence type="ECO:0000259" key="8">
    <source>
        <dbReference type="SMART" id="SM00934"/>
    </source>
</evidence>
<dbReference type="InterPro" id="IPR041710">
    <property type="entry name" value="HPS/KGPDC"/>
</dbReference>
<dbReference type="EMBL" id="CP147407">
    <property type="protein sequence ID" value="WXB97794.1"/>
    <property type="molecule type" value="Genomic_DNA"/>
</dbReference>
<dbReference type="RefSeq" id="WP_338780461.1">
    <property type="nucleotide sequence ID" value="NZ_CP147407.1"/>
</dbReference>
<evidence type="ECO:0000256" key="3">
    <source>
        <dbReference type="ARBA" id="ARBA00006350"/>
    </source>
</evidence>
<reference evidence="9 10" key="1">
    <citation type="submission" date="2024-02" db="EMBL/GenBank/DDBJ databases">
        <title>Seven novel Bacillus-like species.</title>
        <authorList>
            <person name="Liu G."/>
        </authorList>
    </citation>
    <scope>NUCLEOTIDE SEQUENCE [LARGE SCALE GENOMIC DNA]</scope>
    <source>
        <strain evidence="9 10">FJAT-52054</strain>
    </source>
</reference>
<keyword evidence="10" id="KW-1185">Reference proteome</keyword>
<evidence type="ECO:0000313" key="9">
    <source>
        <dbReference type="EMBL" id="WXB97794.1"/>
    </source>
</evidence>
<evidence type="ECO:0000256" key="1">
    <source>
        <dbReference type="ARBA" id="ARBA00000718"/>
    </source>
</evidence>
<dbReference type="InterPro" id="IPR017553">
    <property type="entry name" value="3-hexulose-6-phosphate_synth"/>
</dbReference>
<comment type="pathway">
    <text evidence="2">One-carbon metabolism; formaldehyde assimilation via RuMP pathway; D-fructose 6-phosphate from D-ribulose 5-phosphate and formaldehyde: step 1/2.</text>
</comment>
<evidence type="ECO:0000256" key="7">
    <source>
        <dbReference type="ARBA" id="ARBA00023277"/>
    </source>
</evidence>
<dbReference type="CDD" id="cd04726">
    <property type="entry name" value="KGPDC_HPS"/>
    <property type="match status" value="1"/>
</dbReference>
<dbReference type="NCBIfam" id="TIGR03128">
    <property type="entry name" value="RuMP_HxlA"/>
    <property type="match status" value="1"/>
</dbReference>
<dbReference type="EC" id="4.1.2.43" evidence="4"/>
<gene>
    <name evidence="9" type="primary">hxlA</name>
    <name evidence="9" type="ORF">WCV65_04760</name>
</gene>
<evidence type="ECO:0000256" key="2">
    <source>
        <dbReference type="ARBA" id="ARBA00005014"/>
    </source>
</evidence>
<dbReference type="SMART" id="SM00934">
    <property type="entry name" value="OMPdecase"/>
    <property type="match status" value="1"/>
</dbReference>
<sequence length="213" mass="22983">MELQLALDRLSLEDAIDLARRTDYFTDYVEVGTSLIKEFGMRSVFEVKKACPDKLVMADMKIMDNAVYESKLAFEAGADLLTVMGAAPVETIEICLNEAEKRGRTVMIDLLNTDLERTAKIVHCPAIFCVHTSKDLQESGNGSFEFEGLSFLKEMGVRTAAAGGIGVKSIPSLQKSGVSIVIAGSSITKAADPSRAAAELKEACMKGMSSLEC</sequence>
<keyword evidence="5" id="KW-0554">One-carbon metabolism</keyword>
<evidence type="ECO:0000256" key="6">
    <source>
        <dbReference type="ARBA" id="ARBA00023239"/>
    </source>
</evidence>
<evidence type="ECO:0000256" key="5">
    <source>
        <dbReference type="ARBA" id="ARBA00022563"/>
    </source>
</evidence>
<dbReference type="PANTHER" id="PTHR35039">
    <property type="entry name" value="3-KETO-L-GULONATE-6-PHOSPHATE DECARBOXYLASE SGBH-RELATED"/>
    <property type="match status" value="1"/>
</dbReference>
<proteinExistence type="inferred from homology"/>